<dbReference type="EMBL" id="BBXM02000009">
    <property type="protein sequence ID" value="GIC94188.1"/>
    <property type="molecule type" value="Genomic_DNA"/>
</dbReference>
<proteinExistence type="predicted"/>
<evidence type="ECO:0000313" key="1">
    <source>
        <dbReference type="EMBL" id="GIC94188.1"/>
    </source>
</evidence>
<sequence>MVYSPQPTDQSPGLLLSFPQEILQSILNILLINEVYTDSSIQKRLSCRVLPFCQIVRKTKSIRGVRSSWANATRSLVFRGKSTRDGLVLKLPRLLSEEGLRTFPLLRDCMVELCHPYSLPELDSLQQDLAKSSVDSRNYICAITWECDDLMDVMRGAVGGMGYATTKQKMVDTFVDECIAAGLKIADCAGHRPNGGSPADSELLEEAAIRSMKNFFFKEVLALWYYNAHIVRKILSAFPFLEYLVLPDFLHLPLLTRMKYFFPPCTDPGDELSPFSSVDFSPPQMLQTLGITYRENGRRYSDIMASVKVVDISSAHYNPILTLFSRRSDYLPSGLLPLLIFNRWRNGNRSEIGTDVVTRLRNHVDKAVSDIPDRKKPRLFDVQDLRNVMDEMYEDWS</sequence>
<reference evidence="1" key="1">
    <citation type="journal article" date="2015" name="Genome Announc.">
        <title>Draft Genome Sequence of the Pathogenic Filamentous Fungus Aspergillus udagawae Strain IFM 46973T.</title>
        <authorList>
            <person name="Kusuya Y."/>
            <person name="Takahashi-Nakaguchi A."/>
            <person name="Takahashi H."/>
            <person name="Yaguchi T."/>
        </authorList>
    </citation>
    <scope>NUCLEOTIDE SEQUENCE</scope>
    <source>
        <strain evidence="1">IFM 46973</strain>
    </source>
</reference>
<dbReference type="Proteomes" id="UP000036893">
    <property type="component" value="Unassembled WGS sequence"/>
</dbReference>
<name>A0A8E0QZV8_9EURO</name>
<reference evidence="1" key="2">
    <citation type="submission" date="2021-01" db="EMBL/GenBank/DDBJ databases">
        <title>Pan-genome distribution and transcriptional activeness of fungal secondary metabolism genes in Aspergillus section Fumigati.</title>
        <authorList>
            <person name="Takahashi H."/>
            <person name="Umemura M."/>
            <person name="Ninomiya A."/>
            <person name="Kusuya Y."/>
            <person name="Urayama S."/>
            <person name="Shimizu M."/>
            <person name="Watanabe A."/>
            <person name="Kamei K."/>
            <person name="Yaguchi T."/>
            <person name="Hagiwara D."/>
        </authorList>
    </citation>
    <scope>NUCLEOTIDE SEQUENCE</scope>
    <source>
        <strain evidence="1">IFM 46973</strain>
    </source>
</reference>
<dbReference type="GeneID" id="66998160"/>
<evidence type="ECO:0000313" key="2">
    <source>
        <dbReference type="Proteomes" id="UP000036893"/>
    </source>
</evidence>
<organism evidence="1 2">
    <name type="scientific">Aspergillus udagawae</name>
    <dbReference type="NCBI Taxonomy" id="91492"/>
    <lineage>
        <taxon>Eukaryota</taxon>
        <taxon>Fungi</taxon>
        <taxon>Dikarya</taxon>
        <taxon>Ascomycota</taxon>
        <taxon>Pezizomycotina</taxon>
        <taxon>Eurotiomycetes</taxon>
        <taxon>Eurotiomycetidae</taxon>
        <taxon>Eurotiales</taxon>
        <taxon>Aspergillaceae</taxon>
        <taxon>Aspergillus</taxon>
        <taxon>Aspergillus subgen. Fumigati</taxon>
    </lineage>
</organism>
<protein>
    <submittedName>
        <fullName evidence="1">Uncharacterized protein</fullName>
    </submittedName>
</protein>
<dbReference type="AlphaFoldDB" id="A0A8E0QZV8"/>
<gene>
    <name evidence="1" type="ORF">Aud_010683</name>
</gene>
<comment type="caution">
    <text evidence="1">The sequence shown here is derived from an EMBL/GenBank/DDBJ whole genome shotgun (WGS) entry which is preliminary data.</text>
</comment>
<dbReference type="RefSeq" id="XP_043151454.1">
    <property type="nucleotide sequence ID" value="XM_043295519.1"/>
</dbReference>
<accession>A0A8E0QZV8</accession>